<sequence>MCDLGERVMVATVRAELELAVAAGLQIGHGTEEWKLAAVVDSRRAATELLQGPWKMPSAASRLGGAG</sequence>
<keyword evidence="2" id="KW-1185">Reference proteome</keyword>
<accession>A0AAW1WZ87</accession>
<name>A0AAW1WZ87_RUBAR</name>
<dbReference type="AlphaFoldDB" id="A0AAW1WZ87"/>
<proteinExistence type="predicted"/>
<comment type="caution">
    <text evidence="1">The sequence shown here is derived from an EMBL/GenBank/DDBJ whole genome shotgun (WGS) entry which is preliminary data.</text>
</comment>
<reference evidence="1 2" key="1">
    <citation type="journal article" date="2023" name="G3 (Bethesda)">
        <title>A chromosome-length genome assembly and annotation of blackberry (Rubus argutus, cv. 'Hillquist').</title>
        <authorList>
            <person name="Bruna T."/>
            <person name="Aryal R."/>
            <person name="Dudchenko O."/>
            <person name="Sargent D.J."/>
            <person name="Mead D."/>
            <person name="Buti M."/>
            <person name="Cavallini A."/>
            <person name="Hytonen T."/>
            <person name="Andres J."/>
            <person name="Pham M."/>
            <person name="Weisz D."/>
            <person name="Mascagni F."/>
            <person name="Usai G."/>
            <person name="Natali L."/>
            <person name="Bassil N."/>
            <person name="Fernandez G.E."/>
            <person name="Lomsadze A."/>
            <person name="Armour M."/>
            <person name="Olukolu B."/>
            <person name="Poorten T."/>
            <person name="Britton C."/>
            <person name="Davik J."/>
            <person name="Ashrafi H."/>
            <person name="Aiden E.L."/>
            <person name="Borodovsky M."/>
            <person name="Worthington M."/>
        </authorList>
    </citation>
    <scope>NUCLEOTIDE SEQUENCE [LARGE SCALE GENOMIC DNA]</scope>
    <source>
        <strain evidence="1">PI 553951</strain>
    </source>
</reference>
<gene>
    <name evidence="1" type="ORF">M0R45_026148</name>
</gene>
<organism evidence="1 2">
    <name type="scientific">Rubus argutus</name>
    <name type="common">Southern blackberry</name>
    <dbReference type="NCBI Taxonomy" id="59490"/>
    <lineage>
        <taxon>Eukaryota</taxon>
        <taxon>Viridiplantae</taxon>
        <taxon>Streptophyta</taxon>
        <taxon>Embryophyta</taxon>
        <taxon>Tracheophyta</taxon>
        <taxon>Spermatophyta</taxon>
        <taxon>Magnoliopsida</taxon>
        <taxon>eudicotyledons</taxon>
        <taxon>Gunneridae</taxon>
        <taxon>Pentapetalae</taxon>
        <taxon>rosids</taxon>
        <taxon>fabids</taxon>
        <taxon>Rosales</taxon>
        <taxon>Rosaceae</taxon>
        <taxon>Rosoideae</taxon>
        <taxon>Rosoideae incertae sedis</taxon>
        <taxon>Rubus</taxon>
    </lineage>
</organism>
<dbReference type="EMBL" id="JBEDUW010000005">
    <property type="protein sequence ID" value="KAK9929038.1"/>
    <property type="molecule type" value="Genomic_DNA"/>
</dbReference>
<dbReference type="Proteomes" id="UP001457282">
    <property type="component" value="Unassembled WGS sequence"/>
</dbReference>
<protein>
    <submittedName>
        <fullName evidence="1">Uncharacterized protein</fullName>
    </submittedName>
</protein>
<evidence type="ECO:0000313" key="1">
    <source>
        <dbReference type="EMBL" id="KAK9929038.1"/>
    </source>
</evidence>
<evidence type="ECO:0000313" key="2">
    <source>
        <dbReference type="Proteomes" id="UP001457282"/>
    </source>
</evidence>